<dbReference type="Pfam" id="PF00069">
    <property type="entry name" value="Pkinase"/>
    <property type="match status" value="1"/>
</dbReference>
<dbReference type="Proteomes" id="UP001153678">
    <property type="component" value="Unassembled WGS sequence"/>
</dbReference>
<evidence type="ECO:0000313" key="2">
    <source>
        <dbReference type="EMBL" id="CAI2187265.1"/>
    </source>
</evidence>
<reference evidence="2" key="1">
    <citation type="submission" date="2022-08" db="EMBL/GenBank/DDBJ databases">
        <authorList>
            <person name="Kallberg Y."/>
            <person name="Tangrot J."/>
            <person name="Rosling A."/>
        </authorList>
    </citation>
    <scope>NUCLEOTIDE SEQUENCE</scope>
    <source>
        <strain evidence="2">Wild A</strain>
    </source>
</reference>
<feature type="non-terminal residue" evidence="2">
    <location>
        <position position="223"/>
    </location>
</feature>
<dbReference type="GO" id="GO:0005524">
    <property type="term" value="F:ATP binding"/>
    <property type="evidence" value="ECO:0007669"/>
    <property type="project" value="InterPro"/>
</dbReference>
<organism evidence="2 3">
    <name type="scientific">Funneliformis geosporum</name>
    <dbReference type="NCBI Taxonomy" id="1117311"/>
    <lineage>
        <taxon>Eukaryota</taxon>
        <taxon>Fungi</taxon>
        <taxon>Fungi incertae sedis</taxon>
        <taxon>Mucoromycota</taxon>
        <taxon>Glomeromycotina</taxon>
        <taxon>Glomeromycetes</taxon>
        <taxon>Glomerales</taxon>
        <taxon>Glomeraceae</taxon>
        <taxon>Funneliformis</taxon>
    </lineage>
</organism>
<dbReference type="InterPro" id="IPR011009">
    <property type="entry name" value="Kinase-like_dom_sf"/>
</dbReference>
<dbReference type="AlphaFoldDB" id="A0A9W4SZQ0"/>
<evidence type="ECO:0000259" key="1">
    <source>
        <dbReference type="PROSITE" id="PS50011"/>
    </source>
</evidence>
<proteinExistence type="predicted"/>
<dbReference type="SUPFAM" id="SSF56112">
    <property type="entry name" value="Protein kinase-like (PK-like)"/>
    <property type="match status" value="1"/>
</dbReference>
<keyword evidence="3" id="KW-1185">Reference proteome</keyword>
<feature type="domain" description="Protein kinase" evidence="1">
    <location>
        <begin position="1"/>
        <end position="171"/>
    </location>
</feature>
<dbReference type="PANTHER" id="PTHR44329">
    <property type="entry name" value="SERINE/THREONINE-PROTEIN KINASE TNNI3K-RELATED"/>
    <property type="match status" value="1"/>
</dbReference>
<name>A0A9W4SZQ0_9GLOM</name>
<gene>
    <name evidence="2" type="ORF">FWILDA_LOCUS12991</name>
</gene>
<dbReference type="EMBL" id="CAMKVN010004535">
    <property type="protein sequence ID" value="CAI2187265.1"/>
    <property type="molecule type" value="Genomic_DNA"/>
</dbReference>
<evidence type="ECO:0000313" key="3">
    <source>
        <dbReference type="Proteomes" id="UP001153678"/>
    </source>
</evidence>
<dbReference type="GO" id="GO:0004674">
    <property type="term" value="F:protein serine/threonine kinase activity"/>
    <property type="evidence" value="ECO:0007669"/>
    <property type="project" value="TreeGrafter"/>
</dbReference>
<sequence length="223" mass="25975">MANHHLLTWKERIMITLDILNALHRIHKVDAIHRDLHSGNILHSPRNYNWYISDFGFCGPADKPSDSIYGNLPYIAPEVIARIKEYTKASDIYSVAILMWEISAGKPPFKDHNYDKDLAMCIVNGMRPKILPGTPLEYKKLIEQCWDADPSKRPDINTLYDEVKKISKLYYQNKNETQMNNYHNKINLQIKINNKTSKSIDFLFKSSKVYCFNNFPNPRNATK</sequence>
<dbReference type="Gene3D" id="1.10.510.10">
    <property type="entry name" value="Transferase(Phosphotransferase) domain 1"/>
    <property type="match status" value="1"/>
</dbReference>
<protein>
    <submittedName>
        <fullName evidence="2">832_t:CDS:1</fullName>
    </submittedName>
</protein>
<accession>A0A9W4SZQ0</accession>
<comment type="caution">
    <text evidence="2">The sequence shown here is derived from an EMBL/GenBank/DDBJ whole genome shotgun (WGS) entry which is preliminary data.</text>
</comment>
<dbReference type="PROSITE" id="PS50011">
    <property type="entry name" value="PROTEIN_KINASE_DOM"/>
    <property type="match status" value="1"/>
</dbReference>
<dbReference type="OrthoDB" id="544350at2759"/>
<dbReference type="InterPro" id="IPR000719">
    <property type="entry name" value="Prot_kinase_dom"/>
</dbReference>
<dbReference type="InterPro" id="IPR051681">
    <property type="entry name" value="Ser/Thr_Kinases-Pseudokinases"/>
</dbReference>